<proteinExistence type="predicted"/>
<evidence type="ECO:0000313" key="5">
    <source>
        <dbReference type="Proteomes" id="UP000041254"/>
    </source>
</evidence>
<dbReference type="PANTHER" id="PTHR43539">
    <property type="entry name" value="FLAVIN-BINDING MONOOXYGENASE-LIKE PROTEIN (AFU_ORTHOLOGUE AFUA_4G09220)"/>
    <property type="match status" value="1"/>
</dbReference>
<keyword evidence="1" id="KW-0560">Oxidoreductase</keyword>
<keyword evidence="5" id="KW-1185">Reference proteome</keyword>
<gene>
    <name evidence="4" type="ORF">Vbra_12996</name>
</gene>
<dbReference type="PANTHER" id="PTHR43539:SF78">
    <property type="entry name" value="FLAVIN-CONTAINING MONOOXYGENASE"/>
    <property type="match status" value="1"/>
</dbReference>
<name>A0A0G4ET23_VITBC</name>
<feature type="region of interest" description="Disordered" evidence="2">
    <location>
        <begin position="1043"/>
        <end position="1071"/>
    </location>
</feature>
<dbReference type="OrthoDB" id="66881at2759"/>
<feature type="transmembrane region" description="Helical" evidence="3">
    <location>
        <begin position="543"/>
        <end position="560"/>
    </location>
</feature>
<protein>
    <recommendedName>
        <fullName evidence="6">FAD/NAD(P)-binding domain-containing protein</fullName>
    </recommendedName>
</protein>
<feature type="region of interest" description="Disordered" evidence="2">
    <location>
        <begin position="775"/>
        <end position="1025"/>
    </location>
</feature>
<feature type="transmembrane region" description="Helical" evidence="3">
    <location>
        <begin position="620"/>
        <end position="637"/>
    </location>
</feature>
<feature type="compositionally biased region" description="Pro residues" evidence="2">
    <location>
        <begin position="986"/>
        <end position="1000"/>
    </location>
</feature>
<dbReference type="PRINTS" id="PR00469">
    <property type="entry name" value="PNDRDTASEII"/>
</dbReference>
<evidence type="ECO:0000256" key="3">
    <source>
        <dbReference type="SAM" id="Phobius"/>
    </source>
</evidence>
<dbReference type="AlphaFoldDB" id="A0A0G4ET23"/>
<dbReference type="SUPFAM" id="SSF51905">
    <property type="entry name" value="FAD/NAD(P)-binding domain"/>
    <property type="match status" value="2"/>
</dbReference>
<reference evidence="4 5" key="1">
    <citation type="submission" date="2014-11" db="EMBL/GenBank/DDBJ databases">
        <authorList>
            <person name="Zhu J."/>
            <person name="Qi W."/>
            <person name="Song R."/>
        </authorList>
    </citation>
    <scope>NUCLEOTIDE SEQUENCE [LARGE SCALE GENOMIC DNA]</scope>
</reference>
<dbReference type="Pfam" id="PF13738">
    <property type="entry name" value="Pyr_redox_3"/>
    <property type="match status" value="1"/>
</dbReference>
<dbReference type="VEuPathDB" id="CryptoDB:Vbra_12996"/>
<evidence type="ECO:0000256" key="2">
    <source>
        <dbReference type="SAM" id="MobiDB-lite"/>
    </source>
</evidence>
<organism evidence="4 5">
    <name type="scientific">Vitrella brassicaformis (strain CCMP3155)</name>
    <dbReference type="NCBI Taxonomy" id="1169540"/>
    <lineage>
        <taxon>Eukaryota</taxon>
        <taxon>Sar</taxon>
        <taxon>Alveolata</taxon>
        <taxon>Colpodellida</taxon>
        <taxon>Vitrellaceae</taxon>
        <taxon>Vitrella</taxon>
    </lineage>
</organism>
<feature type="compositionally biased region" description="Pro residues" evidence="2">
    <location>
        <begin position="837"/>
        <end position="848"/>
    </location>
</feature>
<keyword evidence="3" id="KW-0472">Membrane</keyword>
<feature type="compositionally biased region" description="Gly residues" evidence="2">
    <location>
        <begin position="1058"/>
        <end position="1071"/>
    </location>
</feature>
<dbReference type="InterPro" id="IPR036188">
    <property type="entry name" value="FAD/NAD-bd_sf"/>
</dbReference>
<dbReference type="Proteomes" id="UP000041254">
    <property type="component" value="Unassembled WGS sequence"/>
</dbReference>
<accession>A0A0G4ET23</accession>
<feature type="compositionally biased region" description="Basic and acidic residues" evidence="2">
    <location>
        <begin position="867"/>
        <end position="883"/>
    </location>
</feature>
<dbReference type="InParanoid" id="A0A0G4ET23"/>
<evidence type="ECO:0008006" key="6">
    <source>
        <dbReference type="Google" id="ProtNLM"/>
    </source>
</evidence>
<feature type="compositionally biased region" description="Basic residues" evidence="2">
    <location>
        <begin position="811"/>
        <end position="828"/>
    </location>
</feature>
<dbReference type="EMBL" id="CDMY01000300">
    <property type="protein sequence ID" value="CEM00861.1"/>
    <property type="molecule type" value="Genomic_DNA"/>
</dbReference>
<dbReference type="Gene3D" id="3.50.50.60">
    <property type="entry name" value="FAD/NAD(P)-binding domain"/>
    <property type="match status" value="1"/>
</dbReference>
<dbReference type="InterPro" id="IPR050982">
    <property type="entry name" value="Auxin_biosynth/cation_transpt"/>
</dbReference>
<feature type="compositionally biased region" description="Low complexity" evidence="2">
    <location>
        <begin position="780"/>
        <end position="789"/>
    </location>
</feature>
<feature type="transmembrane region" description="Helical" evidence="3">
    <location>
        <begin position="596"/>
        <end position="614"/>
    </location>
</feature>
<feature type="compositionally biased region" description="Low complexity" evidence="2">
    <location>
        <begin position="727"/>
        <end position="753"/>
    </location>
</feature>
<feature type="transmembrane region" description="Helical" evidence="3">
    <location>
        <begin position="566"/>
        <end position="589"/>
    </location>
</feature>
<keyword evidence="3" id="KW-0812">Transmembrane</keyword>
<dbReference type="GO" id="GO:0004497">
    <property type="term" value="F:monooxygenase activity"/>
    <property type="evidence" value="ECO:0007669"/>
    <property type="project" value="TreeGrafter"/>
</dbReference>
<evidence type="ECO:0000256" key="1">
    <source>
        <dbReference type="ARBA" id="ARBA00023002"/>
    </source>
</evidence>
<sequence>MDAAHAAYDTVIVGAGFSGLAIAAHLSKRGLSFVLIERSDRIGSSWKERYECLRLNTDKWTSSLPFLGFPCCEEVFPSRDAVVNYYESYAEIMGLRPQMRFNETVLSITPSPLSVWCVHTSSTTYHVRHVVLAAGPDRVPNTPTFPGQEAFTGSILHSSDFTTGRSFAHRKVLVIGFGNSAMDVALECCKNGADVSMFVRSPVVVVPRKPFGLPASLLSVIADFVPTCVSDALGNMITFLFFGRMSRYGLAKAPEGPYTAMLSGRIPVLDRGIMRAIYRRDIGVLPHRELSRFTSDGVCFDNETTYSFEVVVFCTGFTAGLESLVTSDMTEAKGVFRLGYETSYRGYFPATRRKARLIARALSERKRVSSPGSTVVVSMCSVRFVVDIIVCHLVPCGHEPEDNGMSDGWTAFILQTITFLCEVVFCAWLRQVWFFGNYPAFPWSDLSSELCCCTSCRRKYSEKEDHIEEILLDKRQQGDDTMMCSIDQAMAAVLSWVHGWVNRHRLLIHAAYRLISDVATVYLSRHPALLFSWHTGWLVKMRFWAFLFVLSNSQHVLGYYECRTAVAFVLSLVWAVPSLLWVFCATHVFTFLSSMAWLALSPLLLVIQCANFVFSLVDPILLLLAAAVDLVLSTVGIQGSHVEDGLQLLGPSVTCVCLGLGAFCLRFYLPASDSSRCAVLCPKRGHMAGLRQSFLRIYRAMVPHKDRAHAFAASAMASCGNVELESSSSGAARKSRRAPAIASSSSNSVGSMSIRDASRPLQGAELLAELNAVGHCGNPDSSSADANAARAKDEPQPTLPPPKQQPVNKREKPKKTDKKAAGKKKSSKGTRGTPVLPLAPPPPTPPTSVPEHDEEDAAQMPPEEQDAPDKEERELSPPARIEEVQASVDVEDADGEGGEWVAMTSRRKKKAAGAGGGGGGGRQDIATFRGHVGTATNHEAPAQDQGQEQRQAAAPSASPGPISPTPIIPATQGTILPKEEEQPDITLPPKPNHPPPPPPTANDASKAGSPRNKTHRASSHDGVEVGGDILRELETAWQLFDTANKQQEDKKQPVGQTQGSGGGGGIGAGGGDGDVSGSTVCCICLHAHPTELRAGWSGASDRRLCPKCNQVVAEVNLKVAATVSGC</sequence>
<dbReference type="GO" id="GO:0050660">
    <property type="term" value="F:flavin adenine dinucleotide binding"/>
    <property type="evidence" value="ECO:0007669"/>
    <property type="project" value="TreeGrafter"/>
</dbReference>
<dbReference type="STRING" id="1169540.A0A0G4ET23"/>
<evidence type="ECO:0000313" key="4">
    <source>
        <dbReference type="EMBL" id="CEM00861.1"/>
    </source>
</evidence>
<keyword evidence="3" id="KW-1133">Transmembrane helix</keyword>
<feature type="region of interest" description="Disordered" evidence="2">
    <location>
        <begin position="727"/>
        <end position="754"/>
    </location>
</feature>
<feature type="compositionally biased region" description="Gly residues" evidence="2">
    <location>
        <begin position="913"/>
        <end position="922"/>
    </location>
</feature>